<reference evidence="2 3" key="1">
    <citation type="submission" date="2016-10" db="EMBL/GenBank/DDBJ databases">
        <authorList>
            <person name="Varghese N."/>
            <person name="Submissions S."/>
        </authorList>
    </citation>
    <scope>NUCLEOTIDE SEQUENCE [LARGE SCALE GENOMIC DNA]</scope>
    <source>
        <strain evidence="2 3">DSM 16392</strain>
    </source>
</reference>
<feature type="transmembrane region" description="Helical" evidence="1">
    <location>
        <begin position="43"/>
        <end position="67"/>
    </location>
</feature>
<accession>A0A1I3XLS5</accession>
<sequence>MEIFWLVILGLTMGIIFGVALEKSRVMEPGVLIGQFLFKDYTMLKMFLAATATGLVVLSGLTALGLAELHPKSFVVGNIIVGGTILGAGIAIAGACPGTVFAQIGRGYKDAWLTIIGGIMGAAFYGYNKSLIDGVLDMGSLGKITYADLFPSLPFWMLGLITAAALVVVMIALEMYRPWKVDRGMDQNNDASASSNAAHA</sequence>
<evidence type="ECO:0000313" key="3">
    <source>
        <dbReference type="Proteomes" id="UP000199598"/>
    </source>
</evidence>
<comment type="caution">
    <text evidence="2">The sequence shown here is derived from an EMBL/GenBank/DDBJ whole genome shotgun (WGS) entry which is preliminary data.</text>
</comment>
<feature type="transmembrane region" description="Helical" evidence="1">
    <location>
        <begin position="6"/>
        <end position="22"/>
    </location>
</feature>
<evidence type="ECO:0000256" key="1">
    <source>
        <dbReference type="SAM" id="Phobius"/>
    </source>
</evidence>
<keyword evidence="1" id="KW-1133">Transmembrane helix</keyword>
<name>A0A1I3XLS5_9HYPH</name>
<dbReference type="InterPro" id="IPR007272">
    <property type="entry name" value="Sulf_transp_TsuA/YedE"/>
</dbReference>
<organism evidence="2 3">
    <name type="scientific">Pseudovibrio ascidiaceicola</name>
    <dbReference type="NCBI Taxonomy" id="285279"/>
    <lineage>
        <taxon>Bacteria</taxon>
        <taxon>Pseudomonadati</taxon>
        <taxon>Pseudomonadota</taxon>
        <taxon>Alphaproteobacteria</taxon>
        <taxon>Hyphomicrobiales</taxon>
        <taxon>Stappiaceae</taxon>
        <taxon>Pseudovibrio</taxon>
    </lineage>
</organism>
<proteinExistence type="predicted"/>
<dbReference type="RefSeq" id="WP_093517907.1">
    <property type="nucleotide sequence ID" value="NZ_FOSK01000003.1"/>
</dbReference>
<feature type="transmembrane region" description="Helical" evidence="1">
    <location>
        <begin position="153"/>
        <end position="173"/>
    </location>
</feature>
<feature type="transmembrane region" description="Helical" evidence="1">
    <location>
        <begin position="79"/>
        <end position="104"/>
    </location>
</feature>
<keyword evidence="1" id="KW-0472">Membrane</keyword>
<feature type="transmembrane region" description="Helical" evidence="1">
    <location>
        <begin position="111"/>
        <end position="128"/>
    </location>
</feature>
<evidence type="ECO:0000313" key="2">
    <source>
        <dbReference type="EMBL" id="SFK20438.1"/>
    </source>
</evidence>
<evidence type="ECO:0008006" key="4">
    <source>
        <dbReference type="Google" id="ProtNLM"/>
    </source>
</evidence>
<dbReference type="EMBL" id="FOSK01000003">
    <property type="protein sequence ID" value="SFK20438.1"/>
    <property type="molecule type" value="Genomic_DNA"/>
</dbReference>
<keyword evidence="3" id="KW-1185">Reference proteome</keyword>
<gene>
    <name evidence="2" type="ORF">SAMN04488518_10313</name>
</gene>
<keyword evidence="1" id="KW-0812">Transmembrane</keyword>
<dbReference type="Proteomes" id="UP000199598">
    <property type="component" value="Unassembled WGS sequence"/>
</dbReference>
<protein>
    <recommendedName>
        <fullName evidence="4">Sulphur transport domain-containing protein</fullName>
    </recommendedName>
</protein>
<dbReference type="Pfam" id="PF04143">
    <property type="entry name" value="Sulf_transp"/>
    <property type="match status" value="1"/>
</dbReference>